<protein>
    <recommendedName>
        <fullName evidence="2">KIB1-4 beta-propeller domain-containing protein</fullName>
    </recommendedName>
</protein>
<reference evidence="3 4" key="1">
    <citation type="submission" date="2018-04" db="EMBL/GenBank/DDBJ databases">
        <authorList>
            <person name="Vogel A."/>
        </authorList>
    </citation>
    <scope>NUCLEOTIDE SEQUENCE [LARGE SCALE GENOMIC DNA]</scope>
</reference>
<dbReference type="InterPro" id="IPR051304">
    <property type="entry name" value="SCF_F-box_domain"/>
</dbReference>
<dbReference type="AlphaFoldDB" id="A0A484K8B2"/>
<evidence type="ECO:0000256" key="1">
    <source>
        <dbReference type="SAM" id="MobiDB-lite"/>
    </source>
</evidence>
<dbReference type="EMBL" id="OOIL02000093">
    <property type="protein sequence ID" value="VFQ60034.1"/>
    <property type="molecule type" value="Genomic_DNA"/>
</dbReference>
<accession>A0A484K8B2</accession>
<dbReference type="PANTHER" id="PTHR47123">
    <property type="entry name" value="F-BOX PROTEIN SKIP23"/>
    <property type="match status" value="1"/>
</dbReference>
<keyword evidence="4" id="KW-1185">Reference proteome</keyword>
<dbReference type="OrthoDB" id="638130at2759"/>
<proteinExistence type="predicted"/>
<feature type="compositionally biased region" description="Basic and acidic residues" evidence="1">
    <location>
        <begin position="135"/>
        <end position="148"/>
    </location>
</feature>
<dbReference type="Pfam" id="PF03478">
    <property type="entry name" value="Beta-prop_KIB1-4"/>
    <property type="match status" value="1"/>
</dbReference>
<evidence type="ECO:0000313" key="3">
    <source>
        <dbReference type="EMBL" id="VFQ60034.1"/>
    </source>
</evidence>
<feature type="compositionally biased region" description="Polar residues" evidence="1">
    <location>
        <begin position="123"/>
        <end position="134"/>
    </location>
</feature>
<evidence type="ECO:0000259" key="2">
    <source>
        <dbReference type="Pfam" id="PF03478"/>
    </source>
</evidence>
<evidence type="ECO:0000313" key="4">
    <source>
        <dbReference type="Proteomes" id="UP000595140"/>
    </source>
</evidence>
<feature type="region of interest" description="Disordered" evidence="1">
    <location>
        <begin position="122"/>
        <end position="148"/>
    </location>
</feature>
<sequence>MAATGASSSNVDSFRISDLQEQIHSLRQGVSSSLGEYCTKLKTLWNELSRFRPLPVCYCNPKCSCGALGVIQKHREDDLVICLLKGLNENYSGVQFQIMLINPLPNLGKVMEILQDRERQLLQEGTLSPPQETQRGSDSKGKRAMWERSRDDHLDARISSEVGSFQWITPFWSNIEHMVTGVHPESTQLRLVSHCQPRLDMAGKDSQHTSSPWPHLQAEILAMISNRLEEDIGNLRLRSVCSNWRSTVPLRKPDLWASFKPPFPAFINPNRPGNFILSSSTIYLLQSAQPTSPWWLIRVERKRGFGKFRPLSPFSRTMTEDHTPKSFPRGLNLLDVRIREIGKAYSLDFFEHGKKMETNLYEMSRRKVVMSSVPWTRNSGEEGGYAVLALFSGKLAFIRLGNENWSQITCQGGATYYDILYSKKKDVFYALDTLGRLVMIDKDLKAKEIVSKEHFCYSRSTRKERYLIESNGDLFLVHMLPERDYSILEVFEVDVLKLNEKRGDWDYYVDSLGVDQVFFVGEDCSYAVPAQEFGLESNCIYISDERFMYDNEQDAKHGGICLDGGVYCFTDGTCGPFASYPDRCKIFLNSPEWLNGPEAKAGNTKGKRRGSKKSK</sequence>
<feature type="domain" description="KIB1-4 beta-propeller" evidence="2">
    <location>
        <begin position="292"/>
        <end position="553"/>
    </location>
</feature>
<dbReference type="InterPro" id="IPR005174">
    <property type="entry name" value="KIB1-4_b-propeller"/>
</dbReference>
<name>A0A484K8B2_9ASTE</name>
<dbReference type="Proteomes" id="UP000595140">
    <property type="component" value="Unassembled WGS sequence"/>
</dbReference>
<gene>
    <name evidence="3" type="ORF">CCAM_LOCUS1810</name>
</gene>
<organism evidence="3 4">
    <name type="scientific">Cuscuta campestris</name>
    <dbReference type="NCBI Taxonomy" id="132261"/>
    <lineage>
        <taxon>Eukaryota</taxon>
        <taxon>Viridiplantae</taxon>
        <taxon>Streptophyta</taxon>
        <taxon>Embryophyta</taxon>
        <taxon>Tracheophyta</taxon>
        <taxon>Spermatophyta</taxon>
        <taxon>Magnoliopsida</taxon>
        <taxon>eudicotyledons</taxon>
        <taxon>Gunneridae</taxon>
        <taxon>Pentapetalae</taxon>
        <taxon>asterids</taxon>
        <taxon>lamiids</taxon>
        <taxon>Solanales</taxon>
        <taxon>Convolvulaceae</taxon>
        <taxon>Cuscuteae</taxon>
        <taxon>Cuscuta</taxon>
        <taxon>Cuscuta subgen. Grammica</taxon>
        <taxon>Cuscuta sect. Cleistogrammica</taxon>
    </lineage>
</organism>
<dbReference type="PANTHER" id="PTHR47123:SF3">
    <property type="entry name" value="DUF295 DOMAIN-CONTAINING PROTEIN"/>
    <property type="match status" value="1"/>
</dbReference>